<sequence length="296" mass="30705">MSAPKLIAVDWGTTRLRAWLVDADGGVLARAGADEGIMAVPPGGFPAALRRQVGPWLGAHPGLPVAMAGMVGSRNGWVEAPYVECPTTVAGIAAKLARVDLGDGVEGLIVPGLAARDSSGAPDVMRGEETKLAGCDVTDGAVVMPGTHAKWARVGDGEIRGFSTFMTGDFYAALTEHTILGKLAEEPEDEAGFLRGVQASRRPGGLTHQAFSARTLVLMGEMPGAQVKPYVSGLLIGGEVAQGLAMSDDKGGVTVVADGPLGRFYELALAEHGRECRLLAPEDVFVRGLLRILDAA</sequence>
<dbReference type="InterPro" id="IPR007729">
    <property type="entry name" value="DGOK"/>
</dbReference>
<evidence type="ECO:0000313" key="1">
    <source>
        <dbReference type="EMBL" id="MCP8938129.1"/>
    </source>
</evidence>
<dbReference type="EMBL" id="JANCLU010000004">
    <property type="protein sequence ID" value="MCP8938129.1"/>
    <property type="molecule type" value="Genomic_DNA"/>
</dbReference>
<dbReference type="InterPro" id="IPR042257">
    <property type="entry name" value="DGOK_C"/>
</dbReference>
<proteinExistence type="predicted"/>
<dbReference type="InterPro" id="IPR042258">
    <property type="entry name" value="DGOK_N"/>
</dbReference>
<comment type="caution">
    <text evidence="1">The sequence shown here is derived from an EMBL/GenBank/DDBJ whole genome shotgun (WGS) entry which is preliminary data.</text>
</comment>
<evidence type="ECO:0000313" key="2">
    <source>
        <dbReference type="Proteomes" id="UP001205890"/>
    </source>
</evidence>
<dbReference type="SUPFAM" id="SSF53067">
    <property type="entry name" value="Actin-like ATPase domain"/>
    <property type="match status" value="1"/>
</dbReference>
<protein>
    <submittedName>
        <fullName evidence="1">2-dehydro-3-deoxygalactonokinase</fullName>
    </submittedName>
</protein>
<reference evidence="1 2" key="1">
    <citation type="submission" date="2022-07" db="EMBL/GenBank/DDBJ databases">
        <authorList>
            <person name="Li W.-J."/>
            <person name="Deng Q.-Q."/>
        </authorList>
    </citation>
    <scope>NUCLEOTIDE SEQUENCE [LARGE SCALE GENOMIC DNA]</scope>
    <source>
        <strain evidence="1 2">SYSU M60028</strain>
    </source>
</reference>
<gene>
    <name evidence="1" type="ORF">NK718_06345</name>
</gene>
<accession>A0ABT1L9G3</accession>
<organism evidence="1 2">
    <name type="scientific">Alsobacter ponti</name>
    <dbReference type="NCBI Taxonomy" id="2962936"/>
    <lineage>
        <taxon>Bacteria</taxon>
        <taxon>Pseudomonadati</taxon>
        <taxon>Pseudomonadota</taxon>
        <taxon>Alphaproteobacteria</taxon>
        <taxon>Hyphomicrobiales</taxon>
        <taxon>Alsobacteraceae</taxon>
        <taxon>Alsobacter</taxon>
    </lineage>
</organism>
<dbReference type="InterPro" id="IPR043129">
    <property type="entry name" value="ATPase_NBD"/>
</dbReference>
<keyword evidence="2" id="KW-1185">Reference proteome</keyword>
<dbReference type="RefSeq" id="WP_254739714.1">
    <property type="nucleotide sequence ID" value="NZ_JANCLU010000004.1"/>
</dbReference>
<dbReference type="Gene3D" id="3.30.420.310">
    <property type="entry name" value="2-keto-3-deoxy-galactonokinase, C-terminal domain"/>
    <property type="match status" value="1"/>
</dbReference>
<name>A0ABT1L9G3_9HYPH</name>
<dbReference type="CDD" id="cd24012">
    <property type="entry name" value="ASKHA_NBD_KDGal-kinase"/>
    <property type="match status" value="1"/>
</dbReference>
<dbReference type="Pfam" id="PF05035">
    <property type="entry name" value="DGOK"/>
    <property type="match status" value="1"/>
</dbReference>
<dbReference type="Proteomes" id="UP001205890">
    <property type="component" value="Unassembled WGS sequence"/>
</dbReference>
<dbReference type="Gene3D" id="3.30.420.300">
    <property type="entry name" value="2-keto-3-deoxy-galactonokinase, substrate binding domain"/>
    <property type="match status" value="1"/>
</dbReference>